<comment type="caution">
    <text evidence="2">The sequence shown here is derived from an EMBL/GenBank/DDBJ whole genome shotgun (WGS) entry which is preliminary data.</text>
</comment>
<sequence>MKDKVLKNSVALANCYKHEIRTFNVLVMRIHYQTAIAFMVIIFFGLPFSTSEWILHYHERDLARSLILLLGTESKDSISDEMKMKILGAAAFH</sequence>
<organism evidence="2 3">
    <name type="scientific">Dendrobium chrysotoxum</name>
    <name type="common">Orchid</name>
    <dbReference type="NCBI Taxonomy" id="161865"/>
    <lineage>
        <taxon>Eukaryota</taxon>
        <taxon>Viridiplantae</taxon>
        <taxon>Streptophyta</taxon>
        <taxon>Embryophyta</taxon>
        <taxon>Tracheophyta</taxon>
        <taxon>Spermatophyta</taxon>
        <taxon>Magnoliopsida</taxon>
        <taxon>Liliopsida</taxon>
        <taxon>Asparagales</taxon>
        <taxon>Orchidaceae</taxon>
        <taxon>Epidendroideae</taxon>
        <taxon>Malaxideae</taxon>
        <taxon>Dendrobiinae</taxon>
        <taxon>Dendrobium</taxon>
    </lineage>
</organism>
<evidence type="ECO:0000313" key="2">
    <source>
        <dbReference type="EMBL" id="KAH0447226.1"/>
    </source>
</evidence>
<evidence type="ECO:0000256" key="1">
    <source>
        <dbReference type="SAM" id="Phobius"/>
    </source>
</evidence>
<accession>A0AAV7FTB5</accession>
<keyword evidence="3" id="KW-1185">Reference proteome</keyword>
<dbReference type="Proteomes" id="UP000775213">
    <property type="component" value="Unassembled WGS sequence"/>
</dbReference>
<proteinExistence type="predicted"/>
<protein>
    <submittedName>
        <fullName evidence="2">Uncharacterized protein</fullName>
    </submittedName>
</protein>
<feature type="transmembrane region" description="Helical" evidence="1">
    <location>
        <begin position="35"/>
        <end position="55"/>
    </location>
</feature>
<dbReference type="AlphaFoldDB" id="A0AAV7FTB5"/>
<name>A0AAV7FTB5_DENCH</name>
<reference evidence="2 3" key="1">
    <citation type="journal article" date="2021" name="Hortic Res">
        <title>Chromosome-scale assembly of the Dendrobium chrysotoxum genome enhances the understanding of orchid evolution.</title>
        <authorList>
            <person name="Zhang Y."/>
            <person name="Zhang G.Q."/>
            <person name="Zhang D."/>
            <person name="Liu X.D."/>
            <person name="Xu X.Y."/>
            <person name="Sun W.H."/>
            <person name="Yu X."/>
            <person name="Zhu X."/>
            <person name="Wang Z.W."/>
            <person name="Zhao X."/>
            <person name="Zhong W.Y."/>
            <person name="Chen H."/>
            <person name="Yin W.L."/>
            <person name="Huang T."/>
            <person name="Niu S.C."/>
            <person name="Liu Z.J."/>
        </authorList>
    </citation>
    <scope>NUCLEOTIDE SEQUENCE [LARGE SCALE GENOMIC DNA]</scope>
    <source>
        <strain evidence="2">Lindl</strain>
    </source>
</reference>
<keyword evidence="1" id="KW-1133">Transmembrane helix</keyword>
<keyword evidence="1" id="KW-0812">Transmembrane</keyword>
<gene>
    <name evidence="2" type="ORF">IEQ34_023938</name>
</gene>
<evidence type="ECO:0000313" key="3">
    <source>
        <dbReference type="Proteomes" id="UP000775213"/>
    </source>
</evidence>
<keyword evidence="1" id="KW-0472">Membrane</keyword>
<dbReference type="EMBL" id="JAGFBR010000108">
    <property type="protein sequence ID" value="KAH0447226.1"/>
    <property type="molecule type" value="Genomic_DNA"/>
</dbReference>